<dbReference type="Proteomes" id="UP000286288">
    <property type="component" value="Unassembled WGS sequence"/>
</dbReference>
<dbReference type="PANTHER" id="PTHR43214">
    <property type="entry name" value="TWO-COMPONENT RESPONSE REGULATOR"/>
    <property type="match status" value="1"/>
</dbReference>
<name>A0A415EXY4_ENTCA</name>
<evidence type="ECO:0000313" key="8">
    <source>
        <dbReference type="EMBL" id="RHK08174.1"/>
    </source>
</evidence>
<keyword evidence="4" id="KW-0804">Transcription</keyword>
<feature type="domain" description="Response regulatory" evidence="7">
    <location>
        <begin position="3"/>
        <end position="119"/>
    </location>
</feature>
<comment type="caution">
    <text evidence="8">The sequence shown here is derived from an EMBL/GenBank/DDBJ whole genome shotgun (WGS) entry which is preliminary data.</text>
</comment>
<dbReference type="GO" id="GO:0003677">
    <property type="term" value="F:DNA binding"/>
    <property type="evidence" value="ECO:0007669"/>
    <property type="project" value="UniProtKB-KW"/>
</dbReference>
<dbReference type="Pfam" id="PF00196">
    <property type="entry name" value="GerE"/>
    <property type="match status" value="1"/>
</dbReference>
<evidence type="ECO:0000256" key="5">
    <source>
        <dbReference type="PROSITE-ProRule" id="PRU00169"/>
    </source>
</evidence>
<dbReference type="InterPro" id="IPR039420">
    <property type="entry name" value="WalR-like"/>
</dbReference>
<dbReference type="InterPro" id="IPR001789">
    <property type="entry name" value="Sig_transdc_resp-reg_receiver"/>
</dbReference>
<dbReference type="PANTHER" id="PTHR43214:SF40">
    <property type="entry name" value="TRANSCRIPTIONAL REGULATORY PROTEIN LNRK"/>
    <property type="match status" value="1"/>
</dbReference>
<feature type="domain" description="HTH luxR-type" evidence="6">
    <location>
        <begin position="141"/>
        <end position="206"/>
    </location>
</feature>
<dbReference type="GO" id="GO:0006355">
    <property type="term" value="P:regulation of DNA-templated transcription"/>
    <property type="evidence" value="ECO:0007669"/>
    <property type="project" value="InterPro"/>
</dbReference>
<keyword evidence="2" id="KW-0805">Transcription regulation</keyword>
<dbReference type="InterPro" id="IPR011006">
    <property type="entry name" value="CheY-like_superfamily"/>
</dbReference>
<dbReference type="EMBL" id="QRMZ01000001">
    <property type="protein sequence ID" value="RHK08174.1"/>
    <property type="molecule type" value="Genomic_DNA"/>
</dbReference>
<protein>
    <submittedName>
        <fullName evidence="8">DNA-binding response regulator</fullName>
    </submittedName>
</protein>
<dbReference type="CDD" id="cd06170">
    <property type="entry name" value="LuxR_C_like"/>
    <property type="match status" value="1"/>
</dbReference>
<dbReference type="PROSITE" id="PS50110">
    <property type="entry name" value="RESPONSE_REGULATORY"/>
    <property type="match status" value="1"/>
</dbReference>
<dbReference type="GeneID" id="15142565"/>
<dbReference type="RefSeq" id="WP_005229739.1">
    <property type="nucleotide sequence ID" value="NZ_CABGRH010000003.1"/>
</dbReference>
<gene>
    <name evidence="8" type="ORF">DW084_00310</name>
</gene>
<dbReference type="InterPro" id="IPR016032">
    <property type="entry name" value="Sig_transdc_resp-reg_C-effctor"/>
</dbReference>
<evidence type="ECO:0000313" key="9">
    <source>
        <dbReference type="Proteomes" id="UP000286288"/>
    </source>
</evidence>
<dbReference type="PROSITE" id="PS50043">
    <property type="entry name" value="HTH_LUXR_2"/>
    <property type="match status" value="1"/>
</dbReference>
<feature type="modified residue" description="4-aspartylphosphate" evidence="5">
    <location>
        <position position="54"/>
    </location>
</feature>
<dbReference type="SMART" id="SM00448">
    <property type="entry name" value="REC"/>
    <property type="match status" value="1"/>
</dbReference>
<dbReference type="CDD" id="cd17535">
    <property type="entry name" value="REC_NarL-like"/>
    <property type="match status" value="1"/>
</dbReference>
<keyword evidence="1 5" id="KW-0597">Phosphoprotein</keyword>
<dbReference type="SUPFAM" id="SSF46894">
    <property type="entry name" value="C-terminal effector domain of the bipartite response regulators"/>
    <property type="match status" value="1"/>
</dbReference>
<dbReference type="PRINTS" id="PR00038">
    <property type="entry name" value="HTHLUXR"/>
</dbReference>
<evidence type="ECO:0000256" key="3">
    <source>
        <dbReference type="ARBA" id="ARBA00023125"/>
    </source>
</evidence>
<evidence type="ECO:0000259" key="7">
    <source>
        <dbReference type="PROSITE" id="PS50110"/>
    </source>
</evidence>
<dbReference type="GO" id="GO:0000160">
    <property type="term" value="P:phosphorelay signal transduction system"/>
    <property type="evidence" value="ECO:0007669"/>
    <property type="project" value="InterPro"/>
</dbReference>
<evidence type="ECO:0000259" key="6">
    <source>
        <dbReference type="PROSITE" id="PS50043"/>
    </source>
</evidence>
<proteinExistence type="predicted"/>
<reference evidence="8 9" key="1">
    <citation type="submission" date="2018-08" db="EMBL/GenBank/DDBJ databases">
        <title>A genome reference for cultivated species of the human gut microbiota.</title>
        <authorList>
            <person name="Zou Y."/>
            <person name="Xue W."/>
            <person name="Luo G."/>
        </authorList>
    </citation>
    <scope>NUCLEOTIDE SEQUENCE [LARGE SCALE GENOMIC DNA]</scope>
    <source>
        <strain evidence="8 9">AF48-16</strain>
    </source>
</reference>
<dbReference type="Pfam" id="PF00072">
    <property type="entry name" value="Response_reg"/>
    <property type="match status" value="1"/>
</dbReference>
<dbReference type="SUPFAM" id="SSF52172">
    <property type="entry name" value="CheY-like"/>
    <property type="match status" value="1"/>
</dbReference>
<evidence type="ECO:0000256" key="1">
    <source>
        <dbReference type="ARBA" id="ARBA00022553"/>
    </source>
</evidence>
<organism evidence="8 9">
    <name type="scientific">Enterococcus casseliflavus</name>
    <name type="common">Enterococcus flavescens</name>
    <dbReference type="NCBI Taxonomy" id="37734"/>
    <lineage>
        <taxon>Bacteria</taxon>
        <taxon>Bacillati</taxon>
        <taxon>Bacillota</taxon>
        <taxon>Bacilli</taxon>
        <taxon>Lactobacillales</taxon>
        <taxon>Enterococcaceae</taxon>
        <taxon>Enterococcus</taxon>
    </lineage>
</organism>
<dbReference type="InterPro" id="IPR058245">
    <property type="entry name" value="NreC/VraR/RcsB-like_REC"/>
</dbReference>
<sequence>MITVVIIDDDPFVTTSLQTILESTEEIQVLGIGHCAKDAIALYEAHRPDVLLTDIRMPEQTGIAAAKEILAKFPQAILLLLTTFKDQEYIREAFSIGVKGYLIKQNLQAIIPSVKAAYNGQVVFGNEIVETFTQMMKNQPAIDNQASFSERELAIIKEVAAGKNNKEIADALYLSDGTIRNYISQLLEKLELRDRTQLAIYYYQHLQ</sequence>
<keyword evidence="3 8" id="KW-0238">DNA-binding</keyword>
<dbReference type="SMART" id="SM00421">
    <property type="entry name" value="HTH_LUXR"/>
    <property type="match status" value="1"/>
</dbReference>
<dbReference type="InterPro" id="IPR000792">
    <property type="entry name" value="Tscrpt_reg_LuxR_C"/>
</dbReference>
<accession>A0A415EXY4</accession>
<evidence type="ECO:0000256" key="4">
    <source>
        <dbReference type="ARBA" id="ARBA00023163"/>
    </source>
</evidence>
<evidence type="ECO:0000256" key="2">
    <source>
        <dbReference type="ARBA" id="ARBA00023015"/>
    </source>
</evidence>
<dbReference type="AlphaFoldDB" id="A0A415EXY4"/>
<dbReference type="Gene3D" id="3.40.50.2300">
    <property type="match status" value="1"/>
</dbReference>